<feature type="compositionally biased region" description="Polar residues" evidence="1">
    <location>
        <begin position="322"/>
        <end position="348"/>
    </location>
</feature>
<organism evidence="2 3">
    <name type="scientific">Pyrenophora tritici-repentis</name>
    <dbReference type="NCBI Taxonomy" id="45151"/>
    <lineage>
        <taxon>Eukaryota</taxon>
        <taxon>Fungi</taxon>
        <taxon>Dikarya</taxon>
        <taxon>Ascomycota</taxon>
        <taxon>Pezizomycotina</taxon>
        <taxon>Dothideomycetes</taxon>
        <taxon>Pleosporomycetidae</taxon>
        <taxon>Pleosporales</taxon>
        <taxon>Pleosporineae</taxon>
        <taxon>Pleosporaceae</taxon>
        <taxon>Pyrenophora</taxon>
    </lineage>
</organism>
<keyword evidence="3" id="KW-1185">Reference proteome</keyword>
<evidence type="ECO:0000313" key="3">
    <source>
        <dbReference type="Proteomes" id="UP000249757"/>
    </source>
</evidence>
<evidence type="ECO:0000313" key="2">
    <source>
        <dbReference type="EMBL" id="KAI1509891.1"/>
    </source>
</evidence>
<proteinExistence type="predicted"/>
<dbReference type="OrthoDB" id="3751233at2759"/>
<feature type="region of interest" description="Disordered" evidence="1">
    <location>
        <begin position="320"/>
        <end position="351"/>
    </location>
</feature>
<name>A0A5M9KZR3_9PLEO</name>
<dbReference type="EMBL" id="NRDI02000018">
    <property type="protein sequence ID" value="KAI1509891.1"/>
    <property type="molecule type" value="Genomic_DNA"/>
</dbReference>
<reference evidence="3" key="1">
    <citation type="journal article" date="2022" name="Microb. Genom.">
        <title>A global pangenome for the wheat fungal pathogen Pyrenophora tritici-repentis and prediction of effector protein structural homology.</title>
        <authorList>
            <person name="Moolhuijzen P.M."/>
            <person name="See P.T."/>
            <person name="Shi G."/>
            <person name="Powell H.R."/>
            <person name="Cockram J."/>
            <person name="Jorgensen L.N."/>
            <person name="Benslimane H."/>
            <person name="Strelkov S.E."/>
            <person name="Turner J."/>
            <person name="Liu Z."/>
            <person name="Moffat C.S."/>
        </authorList>
    </citation>
    <scope>NUCLEOTIDE SEQUENCE [LARGE SCALE GENOMIC DNA]</scope>
</reference>
<feature type="compositionally biased region" description="Low complexity" evidence="1">
    <location>
        <begin position="194"/>
        <end position="204"/>
    </location>
</feature>
<accession>A0A5M9KZR3</accession>
<dbReference type="AlphaFoldDB" id="A0A5M9KZR3"/>
<sequence length="411" mass="46605">MSTREHNLPMLNARSGWIDWYNSIEDLAKRNEVWNIFDSGKKKYDKVSDRIDYTVCQEFKQHYLGKHEVRSKLVALSESIQPNAKDQRQDIRTEFEKLRKGPGNTSLDKWLGRWPSLVNSAKRYTIENLSEPQICEAFVEACQDINPPFYNYMKSKDAQSESQASVISQTAMVMKRVSDALITALNTISPEQASSGSTIMSGSSDANSDDAVDEVDAPAGRKHGRDPKTSDEEDGQPRRKREVIGSSSVSATQPSCLRDCVCGQAHKYADCWYLNPAKAPAKWRPQVHVQSEVITAISGSNRQREKIEKRYSRSKIALPDFWNSNNADDQSEKATSQASSATLTGTRQTRPRASFAISRHALSTTRKRENDSYFRLDNCADTHICNDKSRFTHYRSLQELPRRQALPKPRM</sequence>
<gene>
    <name evidence="2" type="ORF">Ptr86124_010929</name>
</gene>
<dbReference type="Proteomes" id="UP000249757">
    <property type="component" value="Unassembled WGS sequence"/>
</dbReference>
<evidence type="ECO:0000256" key="1">
    <source>
        <dbReference type="SAM" id="MobiDB-lite"/>
    </source>
</evidence>
<feature type="compositionally biased region" description="Acidic residues" evidence="1">
    <location>
        <begin position="207"/>
        <end position="216"/>
    </location>
</feature>
<protein>
    <submittedName>
        <fullName evidence="2">Uncharacterized protein</fullName>
    </submittedName>
</protein>
<comment type="caution">
    <text evidence="2">The sequence shown here is derived from an EMBL/GenBank/DDBJ whole genome shotgun (WGS) entry which is preliminary data.</text>
</comment>
<feature type="region of interest" description="Disordered" evidence="1">
    <location>
        <begin position="192"/>
        <end position="248"/>
    </location>
</feature>